<feature type="domain" description="Nucleotidyl transferase" evidence="1">
    <location>
        <begin position="6"/>
        <end position="285"/>
    </location>
</feature>
<dbReference type="SUPFAM" id="SSF53448">
    <property type="entry name" value="Nucleotide-diphospho-sugar transferases"/>
    <property type="match status" value="1"/>
</dbReference>
<evidence type="ECO:0000259" key="2">
    <source>
        <dbReference type="Pfam" id="PF22640"/>
    </source>
</evidence>
<feature type="domain" description="MannoseP isomerase/GMP-like beta-helix" evidence="2">
    <location>
        <begin position="294"/>
        <end position="348"/>
    </location>
</feature>
<protein>
    <submittedName>
        <fullName evidence="3">Mannose-1-phosphate guanylyltransferase/mannose-6-phosphate isomerase</fullName>
    </submittedName>
</protein>
<reference evidence="3 4" key="1">
    <citation type="submission" date="2018-03" db="EMBL/GenBank/DDBJ databases">
        <title>Genomic Encyclopedia of Archaeal and Bacterial Type Strains, Phase II (KMG-II): from individual species to whole genera.</title>
        <authorList>
            <person name="Goeker M."/>
        </authorList>
    </citation>
    <scope>NUCLEOTIDE SEQUENCE [LARGE SCALE GENOMIC DNA]</scope>
    <source>
        <strain evidence="3 4">DSM 101533</strain>
    </source>
</reference>
<comment type="caution">
    <text evidence="3">The sequence shown here is derived from an EMBL/GenBank/DDBJ whole genome shotgun (WGS) entry which is preliminary data.</text>
</comment>
<dbReference type="GO" id="GO:0009298">
    <property type="term" value="P:GDP-mannose biosynthetic process"/>
    <property type="evidence" value="ECO:0007669"/>
    <property type="project" value="TreeGrafter"/>
</dbReference>
<dbReference type="PANTHER" id="PTHR46390:SF1">
    <property type="entry name" value="MANNOSE-1-PHOSPHATE GUANYLYLTRANSFERASE"/>
    <property type="match status" value="1"/>
</dbReference>
<dbReference type="AlphaFoldDB" id="A0A2T0VZI8"/>
<dbReference type="InterPro" id="IPR005835">
    <property type="entry name" value="NTP_transferase_dom"/>
</dbReference>
<dbReference type="Pfam" id="PF22640">
    <property type="entry name" value="ManC_GMP_beta-helix"/>
    <property type="match status" value="1"/>
</dbReference>
<dbReference type="InterPro" id="IPR054566">
    <property type="entry name" value="ManC/GMP-like_b-helix"/>
</dbReference>
<dbReference type="PANTHER" id="PTHR46390">
    <property type="entry name" value="MANNOSE-1-PHOSPHATE GUANYLYLTRANSFERASE"/>
    <property type="match status" value="1"/>
</dbReference>
<evidence type="ECO:0000259" key="1">
    <source>
        <dbReference type="Pfam" id="PF00483"/>
    </source>
</evidence>
<accession>A0A2T0VZI8</accession>
<dbReference type="Pfam" id="PF00483">
    <property type="entry name" value="NTP_transferase"/>
    <property type="match status" value="1"/>
</dbReference>
<organism evidence="3 4">
    <name type="scientific">Yoonia maritima</name>
    <dbReference type="NCBI Taxonomy" id="1435347"/>
    <lineage>
        <taxon>Bacteria</taxon>
        <taxon>Pseudomonadati</taxon>
        <taxon>Pseudomonadota</taxon>
        <taxon>Alphaproteobacteria</taxon>
        <taxon>Rhodobacterales</taxon>
        <taxon>Paracoccaceae</taxon>
        <taxon>Yoonia</taxon>
    </lineage>
</organism>
<dbReference type="RefSeq" id="WP_106357502.1">
    <property type="nucleotide sequence ID" value="NZ_PVTP01000005.1"/>
</dbReference>
<dbReference type="Gene3D" id="3.90.550.10">
    <property type="entry name" value="Spore Coat Polysaccharide Biosynthesis Protein SpsA, Chain A"/>
    <property type="match status" value="1"/>
</dbReference>
<keyword evidence="3" id="KW-0548">Nucleotidyltransferase</keyword>
<evidence type="ECO:0000313" key="3">
    <source>
        <dbReference type="EMBL" id="PRY77784.1"/>
    </source>
</evidence>
<gene>
    <name evidence="3" type="ORF">CLV80_105268</name>
</gene>
<proteinExistence type="predicted"/>
<evidence type="ECO:0000313" key="4">
    <source>
        <dbReference type="Proteomes" id="UP000238007"/>
    </source>
</evidence>
<keyword evidence="3" id="KW-0808">Transferase</keyword>
<name>A0A2T0VZI8_9RHOB</name>
<dbReference type="GO" id="GO:0004475">
    <property type="term" value="F:mannose-1-phosphate guanylyltransferase (GTP) activity"/>
    <property type="evidence" value="ECO:0007669"/>
    <property type="project" value="TreeGrafter"/>
</dbReference>
<sequence length="466" mass="50492">MQDIRPIILCGGTGSRLWPMSRTQSPKQFQPVGGPGSLTFFQATVQRHRSKGFGKPVVVTAMQHYRTVQQQLKELQCDATIICEPMARNTGPAVLAAAMVLAEEDPKALMLILPADHIIEGNLNTPILSMREAASDGRIVTFGITPTYPETGYGYITDGGAFSNYAGLHSVAEFVEKPPLSKASALVDTGCAYWASGISLYSTKTIIQEFTRLDKPSLNAVTEAVSKGEWADNCLKLHADSFRKATNEPTERVIFERAKSVAFAPLDVEWSDVGCWTSMHAIGHSDTDGNVLTGDVISVNSKNTLVRGDKRLVAVVGVSDVIVVDTPDAVLVTARGQCQDVKKVVETLKSESRRESVRHLAREHQWGQSHHVMTSKDHDMTMLSINPGSSITVDPLPGRQIIAGRGGLSVFDGLSNRTLGKGERAMLDVLDRTKLTNTSSDKIDVIMVTLNSSISNSMPMDTALNA</sequence>
<dbReference type="Proteomes" id="UP000238007">
    <property type="component" value="Unassembled WGS sequence"/>
</dbReference>
<dbReference type="InterPro" id="IPR051161">
    <property type="entry name" value="Mannose-6P_isomerase_type2"/>
</dbReference>
<keyword evidence="4" id="KW-1185">Reference proteome</keyword>
<dbReference type="SUPFAM" id="SSF159283">
    <property type="entry name" value="Guanosine diphospho-D-mannose pyrophosphorylase/mannose-6-phosphate isomerase linker domain"/>
    <property type="match status" value="1"/>
</dbReference>
<dbReference type="OrthoDB" id="9806359at2"/>
<keyword evidence="3" id="KW-0413">Isomerase</keyword>
<dbReference type="InterPro" id="IPR029044">
    <property type="entry name" value="Nucleotide-diphossugar_trans"/>
</dbReference>
<dbReference type="EMBL" id="PVTP01000005">
    <property type="protein sequence ID" value="PRY77784.1"/>
    <property type="molecule type" value="Genomic_DNA"/>
</dbReference>
<dbReference type="GO" id="GO:0016853">
    <property type="term" value="F:isomerase activity"/>
    <property type="evidence" value="ECO:0007669"/>
    <property type="project" value="UniProtKB-KW"/>
</dbReference>